<comment type="catalytic activity">
    <reaction evidence="1 7">
        <text>[(1-&gt;4)-alpha-D-glucosyl](n) + ADP-alpha-D-glucose = [(1-&gt;4)-alpha-D-glucosyl](n+1) + ADP + H(+)</text>
        <dbReference type="Rhea" id="RHEA:18189"/>
        <dbReference type="Rhea" id="RHEA-COMP:9584"/>
        <dbReference type="Rhea" id="RHEA-COMP:9587"/>
        <dbReference type="ChEBI" id="CHEBI:15378"/>
        <dbReference type="ChEBI" id="CHEBI:15444"/>
        <dbReference type="ChEBI" id="CHEBI:57498"/>
        <dbReference type="ChEBI" id="CHEBI:456216"/>
        <dbReference type="EC" id="2.4.1.21"/>
    </reaction>
</comment>
<feature type="binding site" evidence="7">
    <location>
        <position position="15"/>
    </location>
    <ligand>
        <name>ADP-alpha-D-glucose</name>
        <dbReference type="ChEBI" id="CHEBI:57498"/>
    </ligand>
</feature>
<dbReference type="Proteomes" id="UP000594468">
    <property type="component" value="Chromosome"/>
</dbReference>
<dbReference type="Pfam" id="PF00534">
    <property type="entry name" value="Glycos_transf_1"/>
    <property type="match status" value="1"/>
</dbReference>
<feature type="domain" description="Starch synthase catalytic" evidence="9">
    <location>
        <begin position="2"/>
        <end position="239"/>
    </location>
</feature>
<gene>
    <name evidence="7" type="primary">glgA</name>
    <name evidence="10" type="ORF">G4Y79_19090</name>
</gene>
<dbReference type="EC" id="2.4.1.21" evidence="7"/>
<comment type="function">
    <text evidence="2 7">Synthesizes alpha-1,4-glucan chains using ADP-glucose.</text>
</comment>
<organism evidence="10 11">
    <name type="scientific">Phototrophicus methaneseepsis</name>
    <dbReference type="NCBI Taxonomy" id="2710758"/>
    <lineage>
        <taxon>Bacteria</taxon>
        <taxon>Bacillati</taxon>
        <taxon>Chloroflexota</taxon>
        <taxon>Candidatus Thermofontia</taxon>
        <taxon>Phototrophicales</taxon>
        <taxon>Phototrophicaceae</taxon>
        <taxon>Phototrophicus</taxon>
    </lineage>
</organism>
<dbReference type="InterPro" id="IPR013534">
    <property type="entry name" value="Starch_synth_cat_dom"/>
</dbReference>
<evidence type="ECO:0000259" key="9">
    <source>
        <dbReference type="Pfam" id="PF08323"/>
    </source>
</evidence>
<proteinExistence type="inferred from homology"/>
<keyword evidence="4 7" id="KW-0328">Glycosyltransferase</keyword>
<name>A0A7S8E7F7_9CHLR</name>
<feature type="domain" description="Glycosyl transferase family 1" evidence="8">
    <location>
        <begin position="290"/>
        <end position="450"/>
    </location>
</feature>
<evidence type="ECO:0000256" key="2">
    <source>
        <dbReference type="ARBA" id="ARBA00002764"/>
    </source>
</evidence>
<dbReference type="InterPro" id="IPR011835">
    <property type="entry name" value="GS/SS"/>
</dbReference>
<dbReference type="PANTHER" id="PTHR45825">
    <property type="entry name" value="GRANULE-BOUND STARCH SYNTHASE 1, CHLOROPLASTIC/AMYLOPLASTIC"/>
    <property type="match status" value="1"/>
</dbReference>
<dbReference type="UniPathway" id="UPA00164"/>
<dbReference type="Pfam" id="PF08323">
    <property type="entry name" value="Glyco_transf_5"/>
    <property type="match status" value="1"/>
</dbReference>
<keyword evidence="5 7" id="KW-0808">Transferase</keyword>
<dbReference type="InterPro" id="IPR001296">
    <property type="entry name" value="Glyco_trans_1"/>
</dbReference>
<comment type="similarity">
    <text evidence="3 7">Belongs to the glycosyltransferase 1 family. Bacterial/plant glycogen synthase subfamily.</text>
</comment>
<dbReference type="EMBL" id="CP062983">
    <property type="protein sequence ID" value="QPC81775.1"/>
    <property type="molecule type" value="Genomic_DNA"/>
</dbReference>
<evidence type="ECO:0000256" key="4">
    <source>
        <dbReference type="ARBA" id="ARBA00022676"/>
    </source>
</evidence>
<comment type="pathway">
    <text evidence="7">Glycan biosynthesis; glycogen biosynthesis.</text>
</comment>
<dbReference type="KEGG" id="pmet:G4Y79_19090"/>
<dbReference type="CDD" id="cd03791">
    <property type="entry name" value="GT5_Glycogen_synthase_DULL1-like"/>
    <property type="match status" value="1"/>
</dbReference>
<keyword evidence="6 7" id="KW-0320">Glycogen biosynthesis</keyword>
<evidence type="ECO:0000259" key="8">
    <source>
        <dbReference type="Pfam" id="PF00534"/>
    </source>
</evidence>
<evidence type="ECO:0000256" key="5">
    <source>
        <dbReference type="ARBA" id="ARBA00022679"/>
    </source>
</evidence>
<dbReference type="HAMAP" id="MF_00484">
    <property type="entry name" value="Glycogen_synth"/>
    <property type="match status" value="1"/>
</dbReference>
<dbReference type="RefSeq" id="WP_195169846.1">
    <property type="nucleotide sequence ID" value="NZ_CP062983.1"/>
</dbReference>
<evidence type="ECO:0000256" key="6">
    <source>
        <dbReference type="ARBA" id="ARBA00023056"/>
    </source>
</evidence>
<evidence type="ECO:0000313" key="10">
    <source>
        <dbReference type="EMBL" id="QPC81775.1"/>
    </source>
</evidence>
<accession>A0A7S8E7F7</accession>
<protein>
    <recommendedName>
        <fullName evidence="7">Glycogen synthase</fullName>
        <ecNumber evidence="7">2.4.1.21</ecNumber>
    </recommendedName>
    <alternativeName>
        <fullName evidence="7">Starch [bacterial glycogen] synthase</fullName>
    </alternativeName>
</protein>
<dbReference type="AlphaFoldDB" id="A0A7S8E7F7"/>
<dbReference type="NCBIfam" id="TIGR02095">
    <property type="entry name" value="glgA"/>
    <property type="match status" value="1"/>
</dbReference>
<reference evidence="10 11" key="1">
    <citation type="submission" date="2020-02" db="EMBL/GenBank/DDBJ databases">
        <authorList>
            <person name="Zheng R.K."/>
            <person name="Sun C.M."/>
        </authorList>
    </citation>
    <scope>NUCLEOTIDE SEQUENCE [LARGE SCALE GENOMIC DNA]</scope>
    <source>
        <strain evidence="11">rifampicinis</strain>
    </source>
</reference>
<evidence type="ECO:0000313" key="11">
    <source>
        <dbReference type="Proteomes" id="UP000594468"/>
    </source>
</evidence>
<dbReference type="GO" id="GO:0005978">
    <property type="term" value="P:glycogen biosynthetic process"/>
    <property type="evidence" value="ECO:0007669"/>
    <property type="project" value="UniProtKB-UniRule"/>
</dbReference>
<dbReference type="Gene3D" id="3.40.50.2000">
    <property type="entry name" value="Glycogen Phosphorylase B"/>
    <property type="match status" value="2"/>
</dbReference>
<evidence type="ECO:0000256" key="1">
    <source>
        <dbReference type="ARBA" id="ARBA00001478"/>
    </source>
</evidence>
<sequence>MKVLLASAEAAPFAKVGGLADVVGSLPAALRTSGADTRVVMPGYGFIDHYKYNISRLFAFEFTHKNGTSQVQVFTCIYDGVPIYFLQSWPYFGEDSSVYTTWDWDIPRFIFFNQMAMAFIWQLHERLGWIPDVVNVSDWHTALLPFLIYESRKSDPHWQRIATALTIHNIAYQGENVGGFLWDAGISARSHPSLDHDGLSDNLLAIGSVYSDYVITVSPRYANEIQHSYAGFNLAPLMKQRAQVGELIGILNGIDTKRWNPATDKYLIAPYDTNNVVESRKLNKRHLQSFARLPIRDDIPVVGMVTRLVWQKGLDLALPALRRLLIDTEMQFIVLGTGDPELEYQLWRLAQDFSWKAAAFLEFDAALSQHIYAAADMFLMPSHFEPCGIGQMLAMRYGSLPIVRETGGLADTVINYDNQDADMGTGFVFQYEEPDAVINTLRWALRTYYNRPEAWLRMQKRAMKQDFSWDQSAQQYIALFKKSMEKHKKIT</sequence>
<evidence type="ECO:0000256" key="3">
    <source>
        <dbReference type="ARBA" id="ARBA00010281"/>
    </source>
</evidence>
<keyword evidence="11" id="KW-1185">Reference proteome</keyword>
<dbReference type="GO" id="GO:0004373">
    <property type="term" value="F:alpha-1,4-glucan glucosyltransferase (UDP-glucose donor) activity"/>
    <property type="evidence" value="ECO:0007669"/>
    <property type="project" value="InterPro"/>
</dbReference>
<evidence type="ECO:0000256" key="7">
    <source>
        <dbReference type="HAMAP-Rule" id="MF_00484"/>
    </source>
</evidence>
<dbReference type="SUPFAM" id="SSF53756">
    <property type="entry name" value="UDP-Glycosyltransferase/glycogen phosphorylase"/>
    <property type="match status" value="1"/>
</dbReference>
<dbReference type="PANTHER" id="PTHR45825:SF11">
    <property type="entry name" value="ALPHA AMYLASE DOMAIN-CONTAINING PROTEIN"/>
    <property type="match status" value="1"/>
</dbReference>
<dbReference type="GO" id="GO:0009011">
    <property type="term" value="F:alpha-1,4-glucan glucosyltransferase (ADP-glucose donor) activity"/>
    <property type="evidence" value="ECO:0007669"/>
    <property type="project" value="UniProtKB-UniRule"/>
</dbReference>